<evidence type="ECO:0000313" key="2">
    <source>
        <dbReference type="Proteomes" id="UP000821865"/>
    </source>
</evidence>
<evidence type="ECO:0000313" key="1">
    <source>
        <dbReference type="EMBL" id="KAH7937934.1"/>
    </source>
</evidence>
<reference evidence="1" key="1">
    <citation type="submission" date="2020-05" db="EMBL/GenBank/DDBJ databases">
        <title>Large-scale comparative analyses of tick genomes elucidate their genetic diversity and vector capacities.</title>
        <authorList>
            <person name="Jia N."/>
            <person name="Wang J."/>
            <person name="Shi W."/>
            <person name="Du L."/>
            <person name="Sun Y."/>
            <person name="Zhan W."/>
            <person name="Jiang J."/>
            <person name="Wang Q."/>
            <person name="Zhang B."/>
            <person name="Ji P."/>
            <person name="Sakyi L.B."/>
            <person name="Cui X."/>
            <person name="Yuan T."/>
            <person name="Jiang B."/>
            <person name="Yang W."/>
            <person name="Lam T.T.-Y."/>
            <person name="Chang Q."/>
            <person name="Ding S."/>
            <person name="Wang X."/>
            <person name="Zhu J."/>
            <person name="Ruan X."/>
            <person name="Zhao L."/>
            <person name="Wei J."/>
            <person name="Que T."/>
            <person name="Du C."/>
            <person name="Cheng J."/>
            <person name="Dai P."/>
            <person name="Han X."/>
            <person name="Huang E."/>
            <person name="Gao Y."/>
            <person name="Liu J."/>
            <person name="Shao H."/>
            <person name="Ye R."/>
            <person name="Li L."/>
            <person name="Wei W."/>
            <person name="Wang X."/>
            <person name="Wang C."/>
            <person name="Yang T."/>
            <person name="Huo Q."/>
            <person name="Li W."/>
            <person name="Guo W."/>
            <person name="Chen H."/>
            <person name="Zhou L."/>
            <person name="Ni X."/>
            <person name="Tian J."/>
            <person name="Zhou Y."/>
            <person name="Sheng Y."/>
            <person name="Liu T."/>
            <person name="Pan Y."/>
            <person name="Xia L."/>
            <person name="Li J."/>
            <person name="Zhao F."/>
            <person name="Cao W."/>
        </authorList>
    </citation>
    <scope>NUCLEOTIDE SEQUENCE</scope>
    <source>
        <strain evidence="1">Dsil-2018</strain>
    </source>
</reference>
<organism evidence="1 2">
    <name type="scientific">Dermacentor silvarum</name>
    <name type="common">Tick</name>
    <dbReference type="NCBI Taxonomy" id="543639"/>
    <lineage>
        <taxon>Eukaryota</taxon>
        <taxon>Metazoa</taxon>
        <taxon>Ecdysozoa</taxon>
        <taxon>Arthropoda</taxon>
        <taxon>Chelicerata</taxon>
        <taxon>Arachnida</taxon>
        <taxon>Acari</taxon>
        <taxon>Parasitiformes</taxon>
        <taxon>Ixodida</taxon>
        <taxon>Ixodoidea</taxon>
        <taxon>Ixodidae</taxon>
        <taxon>Rhipicephalinae</taxon>
        <taxon>Dermacentor</taxon>
    </lineage>
</organism>
<dbReference type="EMBL" id="CM023477">
    <property type="protein sequence ID" value="KAH7937934.1"/>
    <property type="molecule type" value="Genomic_DNA"/>
</dbReference>
<sequence>MKLFTLKTTNGSKAFCSELCFTQCRRASFKKNKVCDWCKHVRHTVNYVDFQDGEQQLQFCSDKCLNQYKMNIFCRETQAHLQMHPHLQDAAAACKVASGLITPDLWLRDCKSSQPSGASNGHDDSSEREDDHKSPPPPPPVLPALPPPPLSSSAPPHSRPSQPSPDSGASGDPVNLSQKPTHTKPSSSKRRRSLRSSRSSHASSSQDAGGVGSSSSGHNHQAHTARSPTRATSTTPLSSPGASGSSTHHLNDLGQRYRTREEGRFCLLHIQRSTCSLQYRRHPTCECTVTLPLPLQQLLARPPHVPPMRAFLPPPPHSAAGPPAPTPPTGVVPPMGLHRQPPLALPPAPNPLLPPPTVMVPYPIFGSSSEHRHRRHEKRRQRRLTPEHEDMRDSVDTEDEGSPGSRSSHSCRAAARHGASTLQLRIVRSPPVLDQDNKRALDEEDEAAGRDAKRKCPRD</sequence>
<accession>A0ACB8CAP4</accession>
<dbReference type="Proteomes" id="UP000821865">
    <property type="component" value="Chromosome 8"/>
</dbReference>
<name>A0ACB8CAP4_DERSI</name>
<gene>
    <name evidence="1" type="ORF">HPB49_017770</name>
</gene>
<keyword evidence="2" id="KW-1185">Reference proteome</keyword>
<comment type="caution">
    <text evidence="1">The sequence shown here is derived from an EMBL/GenBank/DDBJ whole genome shotgun (WGS) entry which is preliminary data.</text>
</comment>
<protein>
    <submittedName>
        <fullName evidence="1">Uncharacterized protein</fullName>
    </submittedName>
</protein>
<proteinExistence type="predicted"/>